<evidence type="ECO:0000313" key="1">
    <source>
        <dbReference type="EMBL" id="QTA87981.1"/>
    </source>
</evidence>
<dbReference type="KEGG" id="dmm:dnm_040210"/>
<dbReference type="Proteomes" id="UP000663722">
    <property type="component" value="Chromosome"/>
</dbReference>
<protein>
    <submittedName>
        <fullName evidence="1">Uncharacterized protein</fullName>
    </submittedName>
</protein>
<dbReference type="EMBL" id="CP061800">
    <property type="protein sequence ID" value="QTA87981.1"/>
    <property type="molecule type" value="Genomic_DNA"/>
</dbReference>
<dbReference type="AlphaFoldDB" id="A0A975BM44"/>
<evidence type="ECO:0000313" key="2">
    <source>
        <dbReference type="Proteomes" id="UP000663722"/>
    </source>
</evidence>
<accession>A0A975BM44</accession>
<organism evidence="1 2">
    <name type="scientific">Desulfonema magnum</name>
    <dbReference type="NCBI Taxonomy" id="45655"/>
    <lineage>
        <taxon>Bacteria</taxon>
        <taxon>Pseudomonadati</taxon>
        <taxon>Thermodesulfobacteriota</taxon>
        <taxon>Desulfobacteria</taxon>
        <taxon>Desulfobacterales</taxon>
        <taxon>Desulfococcaceae</taxon>
        <taxon>Desulfonema</taxon>
    </lineage>
</organism>
<reference evidence="1" key="1">
    <citation type="journal article" date="2021" name="Microb. Physiol.">
        <title>Proteogenomic Insights into the Physiology of Marine, Sulfate-Reducing, Filamentous Desulfonema limicola and Desulfonema magnum.</title>
        <authorList>
            <person name="Schnaars V."/>
            <person name="Wohlbrand L."/>
            <person name="Scheve S."/>
            <person name="Hinrichs C."/>
            <person name="Reinhardt R."/>
            <person name="Rabus R."/>
        </authorList>
    </citation>
    <scope>NUCLEOTIDE SEQUENCE</scope>
    <source>
        <strain evidence="1">4be13</strain>
    </source>
</reference>
<name>A0A975BM44_9BACT</name>
<gene>
    <name evidence="1" type="ORF">dnm_040210</name>
</gene>
<sequence>MLQICRPHGAFPARHDKRMLQICRPHGAFPASPKSVIIRFLLIITDLGEASRRHCHSDFNPEPAVYAAKDSMVRTVFADKFH</sequence>
<keyword evidence="2" id="KW-1185">Reference proteome</keyword>
<proteinExistence type="predicted"/>